<dbReference type="GO" id="GO:0016987">
    <property type="term" value="F:sigma factor activity"/>
    <property type="evidence" value="ECO:0007669"/>
    <property type="project" value="UniProtKB-KW"/>
</dbReference>
<dbReference type="Gene3D" id="1.10.10.10">
    <property type="entry name" value="Winged helix-like DNA-binding domain superfamily/Winged helix DNA-binding domain"/>
    <property type="match status" value="1"/>
</dbReference>
<evidence type="ECO:0000256" key="5">
    <source>
        <dbReference type="ARBA" id="ARBA00023163"/>
    </source>
</evidence>
<dbReference type="InterPro" id="IPR036388">
    <property type="entry name" value="WH-like_DNA-bd_sf"/>
</dbReference>
<keyword evidence="3" id="KW-0731">Sigma factor</keyword>
<protein>
    <submittedName>
        <fullName evidence="7">Sigma-70 family RNA polymerase sigma factor</fullName>
    </submittedName>
</protein>
<dbReference type="AlphaFoldDB" id="A0A4Q4Z7G2"/>
<organism evidence="7 8">
    <name type="scientific">Nocardioides guangzhouensis</name>
    <dbReference type="NCBI Taxonomy" id="2497878"/>
    <lineage>
        <taxon>Bacteria</taxon>
        <taxon>Bacillati</taxon>
        <taxon>Actinomycetota</taxon>
        <taxon>Actinomycetes</taxon>
        <taxon>Propionibacteriales</taxon>
        <taxon>Nocardioidaceae</taxon>
        <taxon>Nocardioides</taxon>
    </lineage>
</organism>
<dbReference type="SUPFAM" id="SSF88946">
    <property type="entry name" value="Sigma2 domain of RNA polymerase sigma factors"/>
    <property type="match status" value="1"/>
</dbReference>
<dbReference type="PANTHER" id="PTHR43133:SF8">
    <property type="entry name" value="RNA POLYMERASE SIGMA FACTOR HI_1459-RELATED"/>
    <property type="match status" value="1"/>
</dbReference>
<dbReference type="GO" id="GO:0003677">
    <property type="term" value="F:DNA binding"/>
    <property type="evidence" value="ECO:0007669"/>
    <property type="project" value="UniProtKB-KW"/>
</dbReference>
<sequence>MSMHETAENPSSSSVWDAAGSAFRRWRDGDQRALDDLVRLMSPVLWHVVRATGLEREPSEDVVQSTWLAMVRSADRISDPQAVSGWLCTTARREAWRTRKQSTRSTPVEDDALEFRLPSPDSPESTVVLDDEHRTLWSALSRLNERCQRLLRIVATEQRPDYTRIAADLQMPVGSIGPTRGRCLDKLRAELNRTGGAR</sequence>
<evidence type="ECO:0000256" key="4">
    <source>
        <dbReference type="ARBA" id="ARBA00023125"/>
    </source>
</evidence>
<proteinExistence type="inferred from homology"/>
<dbReference type="PANTHER" id="PTHR43133">
    <property type="entry name" value="RNA POLYMERASE ECF-TYPE SIGMA FACTO"/>
    <property type="match status" value="1"/>
</dbReference>
<dbReference type="EMBL" id="SDKM01000030">
    <property type="protein sequence ID" value="RYP83713.1"/>
    <property type="molecule type" value="Genomic_DNA"/>
</dbReference>
<dbReference type="Gene3D" id="1.10.1740.10">
    <property type="match status" value="1"/>
</dbReference>
<keyword evidence="5" id="KW-0804">Transcription</keyword>
<evidence type="ECO:0000256" key="1">
    <source>
        <dbReference type="ARBA" id="ARBA00010641"/>
    </source>
</evidence>
<comment type="caution">
    <text evidence="7">The sequence shown here is derived from an EMBL/GenBank/DDBJ whole genome shotgun (WGS) entry which is preliminary data.</text>
</comment>
<dbReference type="InterPro" id="IPR013325">
    <property type="entry name" value="RNA_pol_sigma_r2"/>
</dbReference>
<keyword evidence="8" id="KW-1185">Reference proteome</keyword>
<accession>A0A4Q4Z7G2</accession>
<keyword evidence="2" id="KW-0805">Transcription regulation</keyword>
<gene>
    <name evidence="7" type="ORF">EKO23_18320</name>
</gene>
<dbReference type="InterPro" id="IPR014284">
    <property type="entry name" value="RNA_pol_sigma-70_dom"/>
</dbReference>
<dbReference type="GO" id="GO:0006352">
    <property type="term" value="P:DNA-templated transcription initiation"/>
    <property type="evidence" value="ECO:0007669"/>
    <property type="project" value="InterPro"/>
</dbReference>
<evidence type="ECO:0000256" key="2">
    <source>
        <dbReference type="ARBA" id="ARBA00023015"/>
    </source>
</evidence>
<feature type="domain" description="RNA polymerase sigma-70 region 2" evidence="6">
    <location>
        <begin position="37"/>
        <end position="102"/>
    </location>
</feature>
<dbReference type="RefSeq" id="WP_134719576.1">
    <property type="nucleotide sequence ID" value="NZ_SDKM01000030.1"/>
</dbReference>
<dbReference type="InterPro" id="IPR007627">
    <property type="entry name" value="RNA_pol_sigma70_r2"/>
</dbReference>
<evidence type="ECO:0000313" key="8">
    <source>
        <dbReference type="Proteomes" id="UP000295198"/>
    </source>
</evidence>
<dbReference type="Proteomes" id="UP000295198">
    <property type="component" value="Unassembled WGS sequence"/>
</dbReference>
<dbReference type="SUPFAM" id="SSF88659">
    <property type="entry name" value="Sigma3 and sigma4 domains of RNA polymerase sigma factors"/>
    <property type="match status" value="1"/>
</dbReference>
<dbReference type="NCBIfam" id="TIGR02937">
    <property type="entry name" value="sigma70-ECF"/>
    <property type="match status" value="1"/>
</dbReference>
<reference evidence="7 8" key="1">
    <citation type="submission" date="2019-01" db="EMBL/GenBank/DDBJ databases">
        <title>Nocardioides guangzhouensis sp. nov., an actinobacterium isolated from soil.</title>
        <authorList>
            <person name="Fu Y."/>
            <person name="Cai Y."/>
            <person name="Lin Z."/>
            <person name="Chen P."/>
        </authorList>
    </citation>
    <scope>NUCLEOTIDE SEQUENCE [LARGE SCALE GENOMIC DNA]</scope>
    <source>
        <strain evidence="7 8">130</strain>
    </source>
</reference>
<keyword evidence="4" id="KW-0238">DNA-binding</keyword>
<name>A0A4Q4Z7G2_9ACTN</name>
<evidence type="ECO:0000259" key="6">
    <source>
        <dbReference type="Pfam" id="PF04542"/>
    </source>
</evidence>
<dbReference type="InterPro" id="IPR013324">
    <property type="entry name" value="RNA_pol_sigma_r3/r4-like"/>
</dbReference>
<evidence type="ECO:0000256" key="3">
    <source>
        <dbReference type="ARBA" id="ARBA00023082"/>
    </source>
</evidence>
<evidence type="ECO:0000313" key="7">
    <source>
        <dbReference type="EMBL" id="RYP83713.1"/>
    </source>
</evidence>
<dbReference type="InterPro" id="IPR039425">
    <property type="entry name" value="RNA_pol_sigma-70-like"/>
</dbReference>
<dbReference type="OrthoDB" id="265863at2"/>
<dbReference type="Pfam" id="PF04542">
    <property type="entry name" value="Sigma70_r2"/>
    <property type="match status" value="1"/>
</dbReference>
<comment type="similarity">
    <text evidence="1">Belongs to the sigma-70 factor family. ECF subfamily.</text>
</comment>